<protein>
    <submittedName>
        <fullName evidence="1">Uncharacterized protein</fullName>
    </submittedName>
</protein>
<organism evidence="1 2">
    <name type="scientific">Rhynchophorus ferrugineus</name>
    <name type="common">Red palm weevil</name>
    <name type="synonym">Curculio ferrugineus</name>
    <dbReference type="NCBI Taxonomy" id="354439"/>
    <lineage>
        <taxon>Eukaryota</taxon>
        <taxon>Metazoa</taxon>
        <taxon>Ecdysozoa</taxon>
        <taxon>Arthropoda</taxon>
        <taxon>Hexapoda</taxon>
        <taxon>Insecta</taxon>
        <taxon>Pterygota</taxon>
        <taxon>Neoptera</taxon>
        <taxon>Endopterygota</taxon>
        <taxon>Coleoptera</taxon>
        <taxon>Polyphaga</taxon>
        <taxon>Cucujiformia</taxon>
        <taxon>Curculionidae</taxon>
        <taxon>Dryophthorinae</taxon>
        <taxon>Rhynchophorus</taxon>
    </lineage>
</organism>
<dbReference type="AlphaFoldDB" id="A0A834ISL2"/>
<dbReference type="Proteomes" id="UP000625711">
    <property type="component" value="Unassembled WGS sequence"/>
</dbReference>
<accession>A0A834ISL2</accession>
<evidence type="ECO:0000313" key="2">
    <source>
        <dbReference type="Proteomes" id="UP000625711"/>
    </source>
</evidence>
<dbReference type="EMBL" id="JAACXV010000128">
    <property type="protein sequence ID" value="KAF7283210.1"/>
    <property type="molecule type" value="Genomic_DNA"/>
</dbReference>
<dbReference type="OrthoDB" id="6765325at2759"/>
<reference evidence="1" key="1">
    <citation type="submission" date="2020-08" db="EMBL/GenBank/DDBJ databases">
        <title>Genome sequencing and assembly of the red palm weevil Rhynchophorus ferrugineus.</title>
        <authorList>
            <person name="Dias G.B."/>
            <person name="Bergman C.M."/>
            <person name="Manee M."/>
        </authorList>
    </citation>
    <scope>NUCLEOTIDE SEQUENCE</scope>
    <source>
        <strain evidence="1">AA-2017</strain>
        <tissue evidence="1">Whole larva</tissue>
    </source>
</reference>
<gene>
    <name evidence="1" type="ORF">GWI33_001177</name>
</gene>
<name>A0A834ISL2_RHYFE</name>
<evidence type="ECO:0000313" key="1">
    <source>
        <dbReference type="EMBL" id="KAF7283210.1"/>
    </source>
</evidence>
<keyword evidence="2" id="KW-1185">Reference proteome</keyword>
<sequence length="207" mass="23805">MDTIALIESESLKNGIANSKHTRKQSEDSNQLEDTVASTECYPCLAKFQYILSSLGRLRGSKHENLDDDLISSQHILNYHRHLEKQKPNHNTEYKRRINDRQNHIPQQTTGAPMHKWPTFDTNDGTTRGSIENGYTQKSVTEKQAYQKNFAYHKVTGKPAHLKKNPIAYIAVSAISPKPSDSEEDIMLETELHRLKPWRNKRTPQKV</sequence>
<comment type="caution">
    <text evidence="1">The sequence shown here is derived from an EMBL/GenBank/DDBJ whole genome shotgun (WGS) entry which is preliminary data.</text>
</comment>
<proteinExistence type="predicted"/>